<accession>A0A0G0ZE51</accession>
<gene>
    <name evidence="2" type="ORF">UU67_C0077G0003</name>
</gene>
<protein>
    <submittedName>
        <fullName evidence="2">Ribonuclease H</fullName>
    </submittedName>
</protein>
<name>A0A0G0ZE51_9BACT</name>
<dbReference type="Proteomes" id="UP000034753">
    <property type="component" value="Unassembled WGS sequence"/>
</dbReference>
<sequence>MRKIVLFTDGGSRNNPGKAAAAYVIYEDGQKVYEDGNYLGIATNNEAEYEAVKLGLGKLMEMGRAGVGVEVRCDSRLAVEQLRGNFKVKNPRMKALVEGVKTLEQNFSRVSYVLIPREENFQADFLVNQTLDRYQ</sequence>
<dbReference type="AlphaFoldDB" id="A0A0G0ZE51"/>
<comment type="caution">
    <text evidence="2">The sequence shown here is derived from an EMBL/GenBank/DDBJ whole genome shotgun (WGS) entry which is preliminary data.</text>
</comment>
<dbReference type="GO" id="GO:0003676">
    <property type="term" value="F:nucleic acid binding"/>
    <property type="evidence" value="ECO:0007669"/>
    <property type="project" value="InterPro"/>
</dbReference>
<dbReference type="EMBL" id="LCBN01000077">
    <property type="protein sequence ID" value="KKS11293.1"/>
    <property type="molecule type" value="Genomic_DNA"/>
</dbReference>
<proteinExistence type="predicted"/>
<dbReference type="GO" id="GO:0004523">
    <property type="term" value="F:RNA-DNA hybrid ribonuclease activity"/>
    <property type="evidence" value="ECO:0007669"/>
    <property type="project" value="InterPro"/>
</dbReference>
<dbReference type="InterPro" id="IPR012337">
    <property type="entry name" value="RNaseH-like_sf"/>
</dbReference>
<organism evidence="2 3">
    <name type="scientific">Candidatus Daviesbacteria bacterium GW2011_GWB1_41_5</name>
    <dbReference type="NCBI Taxonomy" id="1618429"/>
    <lineage>
        <taxon>Bacteria</taxon>
        <taxon>Candidatus Daviesiibacteriota</taxon>
    </lineage>
</organism>
<dbReference type="SUPFAM" id="SSF53098">
    <property type="entry name" value="Ribonuclease H-like"/>
    <property type="match status" value="1"/>
</dbReference>
<dbReference type="InterPro" id="IPR002156">
    <property type="entry name" value="RNaseH_domain"/>
</dbReference>
<dbReference type="PANTHER" id="PTHR46387">
    <property type="entry name" value="POLYNUCLEOTIDYL TRANSFERASE, RIBONUCLEASE H-LIKE SUPERFAMILY PROTEIN"/>
    <property type="match status" value="1"/>
</dbReference>
<feature type="domain" description="RNase H type-1" evidence="1">
    <location>
        <begin position="1"/>
        <end position="132"/>
    </location>
</feature>
<dbReference type="PANTHER" id="PTHR46387:SF2">
    <property type="entry name" value="RIBONUCLEASE HI"/>
    <property type="match status" value="1"/>
</dbReference>
<dbReference type="PROSITE" id="PS50879">
    <property type="entry name" value="RNASE_H_1"/>
    <property type="match status" value="1"/>
</dbReference>
<reference evidence="2 3" key="1">
    <citation type="journal article" date="2015" name="Nature">
        <title>rRNA introns, odd ribosomes, and small enigmatic genomes across a large radiation of phyla.</title>
        <authorList>
            <person name="Brown C.T."/>
            <person name="Hug L.A."/>
            <person name="Thomas B.C."/>
            <person name="Sharon I."/>
            <person name="Castelle C.J."/>
            <person name="Singh A."/>
            <person name="Wilkins M.J."/>
            <person name="Williams K.H."/>
            <person name="Banfield J.F."/>
        </authorList>
    </citation>
    <scope>NUCLEOTIDE SEQUENCE [LARGE SCALE GENOMIC DNA]</scope>
</reference>
<dbReference type="Gene3D" id="3.30.420.10">
    <property type="entry name" value="Ribonuclease H-like superfamily/Ribonuclease H"/>
    <property type="match status" value="1"/>
</dbReference>
<evidence type="ECO:0000259" key="1">
    <source>
        <dbReference type="PROSITE" id="PS50879"/>
    </source>
</evidence>
<evidence type="ECO:0000313" key="3">
    <source>
        <dbReference type="Proteomes" id="UP000034753"/>
    </source>
</evidence>
<dbReference type="CDD" id="cd09279">
    <property type="entry name" value="RNase_HI_like"/>
    <property type="match status" value="1"/>
</dbReference>
<dbReference type="Pfam" id="PF13456">
    <property type="entry name" value="RVT_3"/>
    <property type="match status" value="1"/>
</dbReference>
<dbReference type="InterPro" id="IPR036397">
    <property type="entry name" value="RNaseH_sf"/>
</dbReference>
<evidence type="ECO:0000313" key="2">
    <source>
        <dbReference type="EMBL" id="KKS11293.1"/>
    </source>
</evidence>